<keyword evidence="2" id="KW-0472">Membrane</keyword>
<keyword evidence="2" id="KW-1133">Transmembrane helix</keyword>
<keyword evidence="4" id="KW-1185">Reference proteome</keyword>
<feature type="transmembrane region" description="Helical" evidence="2">
    <location>
        <begin position="97"/>
        <end position="117"/>
    </location>
</feature>
<feature type="transmembrane region" description="Helical" evidence="2">
    <location>
        <begin position="44"/>
        <end position="65"/>
    </location>
</feature>
<evidence type="ECO:0000313" key="4">
    <source>
        <dbReference type="Proteomes" id="UP000185696"/>
    </source>
</evidence>
<dbReference type="EMBL" id="MSIF01000026">
    <property type="protein sequence ID" value="OLF05708.1"/>
    <property type="molecule type" value="Genomic_DNA"/>
</dbReference>
<keyword evidence="2" id="KW-0812">Transmembrane</keyword>
<evidence type="ECO:0000313" key="3">
    <source>
        <dbReference type="EMBL" id="OLF05708.1"/>
    </source>
</evidence>
<sequence>MTGRGSYGVLRWLVTAHAVVIFVLPVLAGRYLVGDAGMLAGHRLAADVGTVVGLAQLVAAAVVWWRAGARWPLLASLPLVAGEAGQYAVGVSGALDLHVPLGVALAGYVTALALLVWRPFTATRRSRASATGSTRRSPVVVDRNDWR</sequence>
<protein>
    <submittedName>
        <fullName evidence="3">Uncharacterized protein</fullName>
    </submittedName>
</protein>
<organism evidence="3 4">
    <name type="scientific">Actinophytocola xinjiangensis</name>
    <dbReference type="NCBI Taxonomy" id="485602"/>
    <lineage>
        <taxon>Bacteria</taxon>
        <taxon>Bacillati</taxon>
        <taxon>Actinomycetota</taxon>
        <taxon>Actinomycetes</taxon>
        <taxon>Pseudonocardiales</taxon>
        <taxon>Pseudonocardiaceae</taxon>
    </lineage>
</organism>
<dbReference type="AlphaFoldDB" id="A0A7Z0WEV2"/>
<dbReference type="RefSeq" id="WP_075137339.1">
    <property type="nucleotide sequence ID" value="NZ_MSIF01000026.1"/>
</dbReference>
<feature type="compositionally biased region" description="Low complexity" evidence="1">
    <location>
        <begin position="128"/>
        <end position="137"/>
    </location>
</feature>
<gene>
    <name evidence="3" type="ORF">BLA60_34930</name>
</gene>
<comment type="caution">
    <text evidence="3">The sequence shown here is derived from an EMBL/GenBank/DDBJ whole genome shotgun (WGS) entry which is preliminary data.</text>
</comment>
<evidence type="ECO:0000256" key="2">
    <source>
        <dbReference type="SAM" id="Phobius"/>
    </source>
</evidence>
<evidence type="ECO:0000256" key="1">
    <source>
        <dbReference type="SAM" id="MobiDB-lite"/>
    </source>
</evidence>
<reference evidence="3 4" key="1">
    <citation type="submission" date="2016-12" db="EMBL/GenBank/DDBJ databases">
        <title>The draft genome sequence of Actinophytocola xinjiangensis.</title>
        <authorList>
            <person name="Wang W."/>
            <person name="Yuan L."/>
        </authorList>
    </citation>
    <scope>NUCLEOTIDE SEQUENCE [LARGE SCALE GENOMIC DNA]</scope>
    <source>
        <strain evidence="3 4">CGMCC 4.4663</strain>
    </source>
</reference>
<feature type="region of interest" description="Disordered" evidence="1">
    <location>
        <begin position="127"/>
        <end position="147"/>
    </location>
</feature>
<proteinExistence type="predicted"/>
<name>A0A7Z0WEV2_9PSEU</name>
<accession>A0A7Z0WEV2</accession>
<feature type="transmembrane region" description="Helical" evidence="2">
    <location>
        <begin position="12"/>
        <end position="32"/>
    </location>
</feature>
<dbReference type="Proteomes" id="UP000185696">
    <property type="component" value="Unassembled WGS sequence"/>
</dbReference>